<evidence type="ECO:0000256" key="1">
    <source>
        <dbReference type="SAM" id="MobiDB-lite"/>
    </source>
</evidence>
<feature type="region of interest" description="Disordered" evidence="1">
    <location>
        <begin position="1"/>
        <end position="57"/>
    </location>
</feature>
<dbReference type="InterPro" id="IPR011333">
    <property type="entry name" value="SKP1/BTB/POZ_sf"/>
</dbReference>
<dbReference type="GeneID" id="16511769"/>
<evidence type="ECO:0000313" key="4">
    <source>
        <dbReference type="Proteomes" id="UP000201566"/>
    </source>
</evidence>
<organism evidence="3 4">
    <name type="scientific">Pandoravirus dulcis</name>
    <dbReference type="NCBI Taxonomy" id="1349409"/>
    <lineage>
        <taxon>Viruses</taxon>
        <taxon>Pandoravirus</taxon>
    </lineage>
</organism>
<proteinExistence type="predicted"/>
<dbReference type="RefSeq" id="YP_008318736.1">
    <property type="nucleotide sequence ID" value="NC_021858.1"/>
</dbReference>
<accession>S4VP84</accession>
<feature type="compositionally biased region" description="Basic residues" evidence="1">
    <location>
        <begin position="17"/>
        <end position="28"/>
    </location>
</feature>
<dbReference type="PANTHER" id="PTHR11145:SF8">
    <property type="entry name" value="RE57120P"/>
    <property type="match status" value="1"/>
</dbReference>
<name>S4VP84_9VIRU</name>
<gene>
    <name evidence="3" type="ORF">pdul_cds_147</name>
</gene>
<dbReference type="Pfam" id="PF02214">
    <property type="entry name" value="BTB_2"/>
    <property type="match status" value="1"/>
</dbReference>
<dbReference type="PANTHER" id="PTHR11145">
    <property type="entry name" value="BTB/POZ DOMAIN-CONTAINING ADAPTER FOR CUL3-MEDIATED RHOA DEGRADATION PROTEIN FAMILY MEMBER"/>
    <property type="match status" value="1"/>
</dbReference>
<dbReference type="Proteomes" id="UP000201566">
    <property type="component" value="Segment"/>
</dbReference>
<sequence length="285" mass="32211">MGWPPMPTAVWPIGRPRFARSKKRRRDKQGRVVAPKPRRAKSNQRAERDNNNKTRPMMITTARSGADMADDRASAAGGEIVRLNVGGQTMLTTQSTLTKDAGSALARMFAENARIAPSALLDDGSYFIDCDPHCFAVILDHMRHGTVDVDPSLVGRVRCAADSLGVASLVEACDAQLAARTPRVPDSVKRRPCECCPRCGEILPDKEEKKHLDAQMDYFLKRDREEFMGSWWHRVQYKRCHARFYHECHSPLRFARDHWFEIGALVVVGVYAVQRLAPFFCSIQW</sequence>
<dbReference type="GO" id="GO:0051260">
    <property type="term" value="P:protein homooligomerization"/>
    <property type="evidence" value="ECO:0007669"/>
    <property type="project" value="InterPro"/>
</dbReference>
<dbReference type="SMART" id="SM00225">
    <property type="entry name" value="BTB"/>
    <property type="match status" value="1"/>
</dbReference>
<dbReference type="EMBL" id="KC977570">
    <property type="protein sequence ID" value="AGO82067.1"/>
    <property type="molecule type" value="Genomic_DNA"/>
</dbReference>
<dbReference type="InterPro" id="IPR000210">
    <property type="entry name" value="BTB/POZ_dom"/>
</dbReference>
<dbReference type="CDD" id="cd18316">
    <property type="entry name" value="BTB_POZ_KCTD-like"/>
    <property type="match status" value="1"/>
</dbReference>
<feature type="domain" description="BTB" evidence="2">
    <location>
        <begin position="79"/>
        <end position="181"/>
    </location>
</feature>
<evidence type="ECO:0000259" key="2">
    <source>
        <dbReference type="SMART" id="SM00225"/>
    </source>
</evidence>
<evidence type="ECO:0000313" key="3">
    <source>
        <dbReference type="EMBL" id="AGO82067.1"/>
    </source>
</evidence>
<dbReference type="SUPFAM" id="SSF54695">
    <property type="entry name" value="POZ domain"/>
    <property type="match status" value="1"/>
</dbReference>
<protein>
    <submittedName>
        <fullName evidence="3">BTB/POZ domain containing protein</fullName>
    </submittedName>
</protein>
<dbReference type="Gene3D" id="3.30.710.10">
    <property type="entry name" value="Potassium Channel Kv1.1, Chain A"/>
    <property type="match status" value="1"/>
</dbReference>
<reference evidence="3 4" key="1">
    <citation type="journal article" date="2013" name="Science">
        <title>Pandoraviruses: amoeba viruses with genomes up to 2.5 Mb reaching that of parasitic eukaryotes.</title>
        <authorList>
            <person name="Philippe N."/>
            <person name="Legendre M."/>
            <person name="Doutre G."/>
            <person name="Coute Y."/>
            <person name="Poirot O."/>
            <person name="Lescot M."/>
            <person name="Arslan D."/>
            <person name="Seltzer V."/>
            <person name="Bertaux L."/>
            <person name="Bruley C."/>
            <person name="Garin J."/>
            <person name="Claverie J.M."/>
            <person name="Abergel C."/>
        </authorList>
    </citation>
    <scope>NUCLEOTIDE SEQUENCE [LARGE SCALE GENOMIC DNA]</scope>
    <source>
        <strain evidence="3">Melbourne</strain>
    </source>
</reference>
<dbReference type="KEGG" id="vg:16511769"/>
<dbReference type="InterPro" id="IPR003131">
    <property type="entry name" value="T1-type_BTB"/>
</dbReference>
<dbReference type="InterPro" id="IPR045068">
    <property type="entry name" value="BACURD1-3"/>
</dbReference>